<comment type="caution">
    <text evidence="1">The sequence shown here is derived from an EMBL/GenBank/DDBJ whole genome shotgun (WGS) entry which is preliminary data.</text>
</comment>
<organism evidence="1 2">
    <name type="scientific">Suillus discolor</name>
    <dbReference type="NCBI Taxonomy" id="1912936"/>
    <lineage>
        <taxon>Eukaryota</taxon>
        <taxon>Fungi</taxon>
        <taxon>Dikarya</taxon>
        <taxon>Basidiomycota</taxon>
        <taxon>Agaricomycotina</taxon>
        <taxon>Agaricomycetes</taxon>
        <taxon>Agaricomycetidae</taxon>
        <taxon>Boletales</taxon>
        <taxon>Suillineae</taxon>
        <taxon>Suillaceae</taxon>
        <taxon>Suillus</taxon>
    </lineage>
</organism>
<dbReference type="AlphaFoldDB" id="A0A9P7FG20"/>
<reference evidence="1" key="1">
    <citation type="journal article" date="2020" name="New Phytol.">
        <title>Comparative genomics reveals dynamic genome evolution in host specialist ectomycorrhizal fungi.</title>
        <authorList>
            <person name="Lofgren L.A."/>
            <person name="Nguyen N.H."/>
            <person name="Vilgalys R."/>
            <person name="Ruytinx J."/>
            <person name="Liao H.L."/>
            <person name="Branco S."/>
            <person name="Kuo A."/>
            <person name="LaButti K."/>
            <person name="Lipzen A."/>
            <person name="Andreopoulos W."/>
            <person name="Pangilinan J."/>
            <person name="Riley R."/>
            <person name="Hundley H."/>
            <person name="Na H."/>
            <person name="Barry K."/>
            <person name="Grigoriev I.V."/>
            <person name="Stajich J.E."/>
            <person name="Kennedy P.G."/>
        </authorList>
    </citation>
    <scope>NUCLEOTIDE SEQUENCE</scope>
    <source>
        <strain evidence="1">FC423</strain>
    </source>
</reference>
<dbReference type="RefSeq" id="XP_041298229.1">
    <property type="nucleotide sequence ID" value="XM_041433305.1"/>
</dbReference>
<dbReference type="EMBL" id="JABBWM010000005">
    <property type="protein sequence ID" value="KAG2117340.1"/>
    <property type="molecule type" value="Genomic_DNA"/>
</dbReference>
<evidence type="ECO:0000313" key="1">
    <source>
        <dbReference type="EMBL" id="KAG2117340.1"/>
    </source>
</evidence>
<dbReference type="Proteomes" id="UP000823399">
    <property type="component" value="Unassembled WGS sequence"/>
</dbReference>
<keyword evidence="2" id="KW-1185">Reference proteome</keyword>
<name>A0A9P7FG20_9AGAM</name>
<dbReference type="GeneID" id="64695564"/>
<dbReference type="OrthoDB" id="2691303at2759"/>
<proteinExistence type="predicted"/>
<protein>
    <submittedName>
        <fullName evidence="1">Uncharacterized protein</fullName>
    </submittedName>
</protein>
<evidence type="ECO:0000313" key="2">
    <source>
        <dbReference type="Proteomes" id="UP000823399"/>
    </source>
</evidence>
<gene>
    <name evidence="1" type="ORF">F5147DRAFT_648882</name>
</gene>
<sequence length="211" mass="23232">MTVPTSILYALTTYRTTVKRRCIRAGTRLYPSSSGPITYLAKLCKPISTHVIPAANLRVTPGEVPVPKLPHHSLKRADGDIKKLGLELIVIDEIWSYGSVRHGDQTESQCRTLLQRLLGLAGSHTIPGCGYLGRAPDMLQLYVDFGLHEDGSGHIGLKHLPSTRRSSLPTREPATKLDGKARTSSCFELFLGFAARIFKAGRYIITLRNVI</sequence>
<accession>A0A9P7FG20</accession>